<feature type="transmembrane region" description="Helical" evidence="13">
    <location>
        <begin position="50"/>
        <end position="72"/>
    </location>
</feature>
<feature type="coiled-coil region" evidence="12">
    <location>
        <begin position="470"/>
        <end position="501"/>
    </location>
</feature>
<dbReference type="CDD" id="cd00075">
    <property type="entry name" value="HATPase"/>
    <property type="match status" value="1"/>
</dbReference>
<feature type="transmembrane region" description="Helical" evidence="13">
    <location>
        <begin position="277"/>
        <end position="298"/>
    </location>
</feature>
<name>A0AAW9QNC5_9CHRO</name>
<keyword evidence="9 13" id="KW-1133">Transmembrane helix</keyword>
<keyword evidence="8" id="KW-0808">Transferase</keyword>
<evidence type="ECO:0000256" key="6">
    <source>
        <dbReference type="ARBA" id="ARBA00022553"/>
    </source>
</evidence>
<dbReference type="Pfam" id="PF01590">
    <property type="entry name" value="GAF"/>
    <property type="match status" value="1"/>
</dbReference>
<comment type="similarity">
    <text evidence="3">In the N-terminal section; belongs to the phytochrome family.</text>
</comment>
<evidence type="ECO:0000256" key="2">
    <source>
        <dbReference type="ARBA" id="ARBA00004651"/>
    </source>
</evidence>
<evidence type="ECO:0000256" key="5">
    <source>
        <dbReference type="ARBA" id="ARBA00022475"/>
    </source>
</evidence>
<dbReference type="RefSeq" id="WP_332865876.1">
    <property type="nucleotide sequence ID" value="NZ_JBAFSM010000028.1"/>
</dbReference>
<dbReference type="PROSITE" id="PS50046">
    <property type="entry name" value="PHYTOCHROME_2"/>
    <property type="match status" value="1"/>
</dbReference>
<evidence type="ECO:0000256" key="9">
    <source>
        <dbReference type="ARBA" id="ARBA00022989"/>
    </source>
</evidence>
<evidence type="ECO:0000313" key="17">
    <source>
        <dbReference type="Proteomes" id="UP001328733"/>
    </source>
</evidence>
<dbReference type="SUPFAM" id="SSF47384">
    <property type="entry name" value="Homodimeric domain of signal transducing histidine kinase"/>
    <property type="match status" value="1"/>
</dbReference>
<evidence type="ECO:0000256" key="7">
    <source>
        <dbReference type="ARBA" id="ARBA00022692"/>
    </source>
</evidence>
<dbReference type="CDD" id="cd00082">
    <property type="entry name" value="HisKA"/>
    <property type="match status" value="1"/>
</dbReference>
<dbReference type="SMART" id="SM00387">
    <property type="entry name" value="HATPase_c"/>
    <property type="match status" value="1"/>
</dbReference>
<dbReference type="SUPFAM" id="SSF55874">
    <property type="entry name" value="ATPase domain of HSP90 chaperone/DNA topoisomerase II/histidine kinase"/>
    <property type="match status" value="1"/>
</dbReference>
<dbReference type="InterPro" id="IPR036890">
    <property type="entry name" value="HATPase_C_sf"/>
</dbReference>
<dbReference type="InterPro" id="IPR003594">
    <property type="entry name" value="HATPase_dom"/>
</dbReference>
<evidence type="ECO:0000256" key="8">
    <source>
        <dbReference type="ARBA" id="ARBA00022777"/>
    </source>
</evidence>
<dbReference type="InterPro" id="IPR029016">
    <property type="entry name" value="GAF-like_dom_sf"/>
</dbReference>
<reference evidence="16 17" key="1">
    <citation type="submission" date="2024-01" db="EMBL/GenBank/DDBJ databases">
        <title>Genomic insights into the taxonomy and metabolism of the cyanobacterium Pannus brasiliensis CCIBt3594.</title>
        <authorList>
            <person name="Machado M."/>
            <person name="Botero N.B."/>
            <person name="Andreote A.P.D."/>
            <person name="Feitosa A.M.T."/>
            <person name="Popin R."/>
            <person name="Sivonen K."/>
            <person name="Fiore M.F."/>
        </authorList>
    </citation>
    <scope>NUCLEOTIDE SEQUENCE [LARGE SCALE GENOMIC DNA]</scope>
    <source>
        <strain evidence="16 17">CCIBt3594</strain>
    </source>
</reference>
<proteinExistence type="inferred from homology"/>
<feature type="transmembrane region" description="Helical" evidence="13">
    <location>
        <begin position="230"/>
        <end position="256"/>
    </location>
</feature>
<dbReference type="InterPro" id="IPR007895">
    <property type="entry name" value="MASE1"/>
</dbReference>
<dbReference type="GO" id="GO:0005886">
    <property type="term" value="C:plasma membrane"/>
    <property type="evidence" value="ECO:0007669"/>
    <property type="project" value="UniProtKB-SubCell"/>
</dbReference>
<keyword evidence="8" id="KW-0418">Kinase</keyword>
<accession>A0AAW9QNC5</accession>
<feature type="transmembrane region" description="Helical" evidence="13">
    <location>
        <begin position="190"/>
        <end position="210"/>
    </location>
</feature>
<feature type="transmembrane region" description="Helical" evidence="13">
    <location>
        <begin position="150"/>
        <end position="169"/>
    </location>
</feature>
<dbReference type="Gene3D" id="3.30.565.10">
    <property type="entry name" value="Histidine kinase-like ATPase, C-terminal domain"/>
    <property type="match status" value="1"/>
</dbReference>
<dbReference type="Pfam" id="PF05231">
    <property type="entry name" value="MASE1"/>
    <property type="match status" value="1"/>
</dbReference>
<organism evidence="16 17">
    <name type="scientific">Pannus brasiliensis CCIBt3594</name>
    <dbReference type="NCBI Taxonomy" id="1427578"/>
    <lineage>
        <taxon>Bacteria</taxon>
        <taxon>Bacillati</taxon>
        <taxon>Cyanobacteriota</taxon>
        <taxon>Cyanophyceae</taxon>
        <taxon>Oscillatoriophycideae</taxon>
        <taxon>Chroococcales</taxon>
        <taxon>Microcystaceae</taxon>
        <taxon>Pannus</taxon>
    </lineage>
</organism>
<feature type="transmembrane region" description="Helical" evidence="13">
    <location>
        <begin position="78"/>
        <end position="97"/>
    </location>
</feature>
<evidence type="ECO:0000313" key="16">
    <source>
        <dbReference type="EMBL" id="MEG3438395.1"/>
    </source>
</evidence>
<evidence type="ECO:0000259" key="15">
    <source>
        <dbReference type="PROSITE" id="PS50109"/>
    </source>
</evidence>
<dbReference type="InterPro" id="IPR036097">
    <property type="entry name" value="HisK_dim/P_sf"/>
</dbReference>
<keyword evidence="7 13" id="KW-0812">Transmembrane</keyword>
<dbReference type="PANTHER" id="PTHR45569">
    <property type="entry name" value="SENSOR PROTEIN KDPD"/>
    <property type="match status" value="1"/>
</dbReference>
<dbReference type="Proteomes" id="UP001328733">
    <property type="component" value="Unassembled WGS sequence"/>
</dbReference>
<dbReference type="InterPro" id="IPR003018">
    <property type="entry name" value="GAF"/>
</dbReference>
<dbReference type="Gene3D" id="3.30.450.40">
    <property type="match status" value="1"/>
</dbReference>
<keyword evidence="11 13" id="KW-0472">Membrane</keyword>
<dbReference type="Pfam" id="PF02518">
    <property type="entry name" value="HATPase_c"/>
    <property type="match status" value="1"/>
</dbReference>
<gene>
    <name evidence="16" type="ORF">V0288_14790</name>
</gene>
<evidence type="ECO:0000256" key="1">
    <source>
        <dbReference type="ARBA" id="ARBA00000085"/>
    </source>
</evidence>
<dbReference type="InterPro" id="IPR003661">
    <property type="entry name" value="HisK_dim/P_dom"/>
</dbReference>
<evidence type="ECO:0000256" key="3">
    <source>
        <dbReference type="ARBA" id="ARBA00006402"/>
    </source>
</evidence>
<keyword evidence="10" id="KW-0902">Two-component regulatory system</keyword>
<evidence type="ECO:0000256" key="13">
    <source>
        <dbReference type="SAM" id="Phobius"/>
    </source>
</evidence>
<dbReference type="InterPro" id="IPR005467">
    <property type="entry name" value="His_kinase_dom"/>
</dbReference>
<keyword evidence="17" id="KW-1185">Reference proteome</keyword>
<comment type="catalytic activity">
    <reaction evidence="1">
        <text>ATP + protein L-histidine = ADP + protein N-phospho-L-histidine.</text>
        <dbReference type="EC" id="2.7.13.3"/>
    </reaction>
</comment>
<dbReference type="InterPro" id="IPR016132">
    <property type="entry name" value="Phyto_chromo_attachment"/>
</dbReference>
<evidence type="ECO:0000256" key="10">
    <source>
        <dbReference type="ARBA" id="ARBA00023012"/>
    </source>
</evidence>
<feature type="transmembrane region" description="Helical" evidence="13">
    <location>
        <begin position="12"/>
        <end position="30"/>
    </location>
</feature>
<keyword evidence="6" id="KW-0597">Phosphoprotein</keyword>
<comment type="subcellular location">
    <subcellularLocation>
        <location evidence="2">Cell membrane</location>
        <topology evidence="2">Multi-pass membrane protein</topology>
    </subcellularLocation>
</comment>
<keyword evidence="12" id="KW-0175">Coiled coil</keyword>
<comment type="caution">
    <text evidence="16">The sequence shown here is derived from an EMBL/GenBank/DDBJ whole genome shotgun (WGS) entry which is preliminary data.</text>
</comment>
<dbReference type="InterPro" id="IPR052023">
    <property type="entry name" value="Histidine_kinase_KdpD"/>
</dbReference>
<dbReference type="InterPro" id="IPR004358">
    <property type="entry name" value="Sig_transdc_His_kin-like_C"/>
</dbReference>
<feature type="domain" description="Phytochrome chromophore attachment site" evidence="14">
    <location>
        <begin position="329"/>
        <end position="463"/>
    </location>
</feature>
<evidence type="ECO:0000259" key="14">
    <source>
        <dbReference type="PROSITE" id="PS50046"/>
    </source>
</evidence>
<dbReference type="PANTHER" id="PTHR45569:SF1">
    <property type="entry name" value="SENSOR PROTEIN KDPD"/>
    <property type="match status" value="1"/>
</dbReference>
<dbReference type="EMBL" id="JBAFSM010000028">
    <property type="protein sequence ID" value="MEG3438395.1"/>
    <property type="molecule type" value="Genomic_DNA"/>
</dbReference>
<feature type="transmembrane region" description="Helical" evidence="13">
    <location>
        <begin position="109"/>
        <end position="130"/>
    </location>
</feature>
<evidence type="ECO:0000256" key="4">
    <source>
        <dbReference type="ARBA" id="ARBA00012438"/>
    </source>
</evidence>
<keyword evidence="5" id="KW-1003">Cell membrane</keyword>
<dbReference type="EC" id="2.7.13.3" evidence="4"/>
<evidence type="ECO:0000256" key="12">
    <source>
        <dbReference type="SAM" id="Coils"/>
    </source>
</evidence>
<dbReference type="AlphaFoldDB" id="A0AAW9QNC5"/>
<dbReference type="PRINTS" id="PR00344">
    <property type="entry name" value="BCTRLSENSOR"/>
</dbReference>
<dbReference type="Gene3D" id="1.10.287.130">
    <property type="match status" value="1"/>
</dbReference>
<evidence type="ECO:0000256" key="11">
    <source>
        <dbReference type="ARBA" id="ARBA00023136"/>
    </source>
</evidence>
<dbReference type="PROSITE" id="PS50109">
    <property type="entry name" value="HIS_KIN"/>
    <property type="match status" value="1"/>
</dbReference>
<dbReference type="GO" id="GO:0000155">
    <property type="term" value="F:phosphorelay sensor kinase activity"/>
    <property type="evidence" value="ECO:0007669"/>
    <property type="project" value="InterPro"/>
</dbReference>
<dbReference type="SMART" id="SM00065">
    <property type="entry name" value="GAF"/>
    <property type="match status" value="1"/>
</dbReference>
<feature type="domain" description="Histidine kinase" evidence="15">
    <location>
        <begin position="515"/>
        <end position="731"/>
    </location>
</feature>
<protein>
    <recommendedName>
        <fullName evidence="4">histidine kinase</fullName>
        <ecNumber evidence="4">2.7.13.3</ecNumber>
    </recommendedName>
</protein>
<sequence>MTTRIQQDRVRIALVTVAYVVIGWLGYRLLDLGARPSPIWMSAGIALAGVYLWGNRVVLGVFAGDFLLSVVLGKNIEVAVFSAVGSALAALFGAKLLRYGKFSPALGRIHDVILLVFLGALLPAMVNASIDVLGRAWMSQWTWRTFGQYWAIIWLGDVTGVLMITPILLRSLYHRRHFWKDQEPHRFLEAFFCMSLLFVVGWVVLGAKGSSDRLDQWSVVGYLEYLPFPFVAWAALRFQTWGAVSANFAISALALIGLARKAGPFILQTPDVTRAAIVLQIFLAIVMATSLFLSAAIVDRQRIDRALTETLEREHLLTQVALRVHQSLDLDHVLHTIVEEIRDFLNVEQVYIGHCQEDGARVVAESRGSGIFSLMGWVPEPELLGELGQLFKRSNAIIADNTAKVQTLPYLMGYYEHLGVQSSLVLPLSANNEQLGALVLHQYSAPRHWQKGEVKLLEQLATQVSIAIYQARLYRQVRALNNNLERQVEERTLEIRQKVKENERLYEMKTVFLQAVAHDLRTSLMGLVMLLKNLQHRSGDCITLSKPILDRLVQSGDRQLTLIDALAENHFAEQRPLQLNRQTFSLSERVDTWIEDWRSECQRSGAKLINLIPEDLPPISADANHIYQVFRNLIENALKHNPPGLQLAIDARLDRDWIYCSVSDNGVGMDEEQCQHLFGLYVRNLHNQHLTGIGLGSYQCRQIIEAHGGTIGVKSTPDVGSRIWFTLPIASVAAGVNA</sequence>
<dbReference type="SUPFAM" id="SSF55781">
    <property type="entry name" value="GAF domain-like"/>
    <property type="match status" value="1"/>
</dbReference>